<keyword evidence="4 5" id="KW-0472">Membrane</keyword>
<evidence type="ECO:0000256" key="4">
    <source>
        <dbReference type="ARBA" id="ARBA00023136"/>
    </source>
</evidence>
<dbReference type="OrthoDB" id="7917288at2"/>
<dbReference type="Proteomes" id="UP000271700">
    <property type="component" value="Unassembled WGS sequence"/>
</dbReference>
<dbReference type="AlphaFoldDB" id="A0A497ZPJ0"/>
<dbReference type="RefSeq" id="WP_010441716.1">
    <property type="nucleotide sequence ID" value="NZ_AEYW01000013.1"/>
</dbReference>
<feature type="transmembrane region" description="Helical" evidence="5">
    <location>
        <begin position="113"/>
        <end position="131"/>
    </location>
</feature>
<accession>A0A497ZPJ0</accession>
<evidence type="ECO:0000256" key="1">
    <source>
        <dbReference type="ARBA" id="ARBA00004141"/>
    </source>
</evidence>
<comment type="caution">
    <text evidence="7">The sequence shown here is derived from an EMBL/GenBank/DDBJ whole genome shotgun (WGS) entry which is preliminary data.</text>
</comment>
<dbReference type="STRING" id="981384.GCA_000192475_01631"/>
<feature type="transmembrane region" description="Helical" evidence="5">
    <location>
        <begin position="33"/>
        <end position="55"/>
    </location>
</feature>
<comment type="subcellular location">
    <subcellularLocation>
        <location evidence="1">Membrane</location>
        <topology evidence="1">Multi-pass membrane protein</topology>
    </subcellularLocation>
</comment>
<protein>
    <submittedName>
        <fullName evidence="7">Ferric reductase like protein</fullName>
    </submittedName>
</protein>
<name>A0A497ZPJ0_9RHOB</name>
<dbReference type="InterPro" id="IPR013130">
    <property type="entry name" value="Fe3_Rdtase_TM_dom"/>
</dbReference>
<dbReference type="EMBL" id="RCCT01000001">
    <property type="protein sequence ID" value="RLK11368.1"/>
    <property type="molecule type" value="Genomic_DNA"/>
</dbReference>
<evidence type="ECO:0000256" key="5">
    <source>
        <dbReference type="SAM" id="Phobius"/>
    </source>
</evidence>
<proteinExistence type="predicted"/>
<feature type="domain" description="Ferric oxidoreductase" evidence="6">
    <location>
        <begin position="41"/>
        <end position="154"/>
    </location>
</feature>
<sequence>MLRQAAVWAALVATLLIPVIAAAFSPYLAWREPIYILAGFAGIIGMCLLLLQPLLAGRWLPGLSPVNSRHWHRRCGLALVVSIVIHVIGLWITSPPDVVDALLFVSATPFSTWGVTAMWAGFAAAAMGVLRQRLSLRFRVWRLGHAGLASATMLGSLVHAMLIEGTMEVMTKTALCGLVLLASVRTLARLRVWEVHRR</sequence>
<evidence type="ECO:0000256" key="2">
    <source>
        <dbReference type="ARBA" id="ARBA00022692"/>
    </source>
</evidence>
<organism evidence="7 8">
    <name type="scientific">Ruegeria conchae</name>
    <dbReference type="NCBI Taxonomy" id="981384"/>
    <lineage>
        <taxon>Bacteria</taxon>
        <taxon>Pseudomonadati</taxon>
        <taxon>Pseudomonadota</taxon>
        <taxon>Alphaproteobacteria</taxon>
        <taxon>Rhodobacterales</taxon>
        <taxon>Roseobacteraceae</taxon>
        <taxon>Ruegeria</taxon>
    </lineage>
</organism>
<evidence type="ECO:0000313" key="8">
    <source>
        <dbReference type="Proteomes" id="UP000271700"/>
    </source>
</evidence>
<dbReference type="GO" id="GO:0016020">
    <property type="term" value="C:membrane"/>
    <property type="evidence" value="ECO:0007669"/>
    <property type="project" value="UniProtKB-SubCell"/>
</dbReference>
<gene>
    <name evidence="7" type="ORF">CLV75_1369</name>
</gene>
<evidence type="ECO:0000256" key="3">
    <source>
        <dbReference type="ARBA" id="ARBA00022989"/>
    </source>
</evidence>
<keyword evidence="8" id="KW-1185">Reference proteome</keyword>
<keyword evidence="3 5" id="KW-1133">Transmembrane helix</keyword>
<feature type="transmembrane region" description="Helical" evidence="5">
    <location>
        <begin position="143"/>
        <end position="163"/>
    </location>
</feature>
<feature type="transmembrane region" description="Helical" evidence="5">
    <location>
        <begin position="75"/>
        <end position="93"/>
    </location>
</feature>
<evidence type="ECO:0000259" key="6">
    <source>
        <dbReference type="Pfam" id="PF01794"/>
    </source>
</evidence>
<dbReference type="Pfam" id="PF01794">
    <property type="entry name" value="Ferric_reduct"/>
    <property type="match status" value="1"/>
</dbReference>
<evidence type="ECO:0000313" key="7">
    <source>
        <dbReference type="EMBL" id="RLK11368.1"/>
    </source>
</evidence>
<keyword evidence="2 5" id="KW-0812">Transmembrane</keyword>
<reference evidence="7 8" key="1">
    <citation type="submission" date="2018-10" db="EMBL/GenBank/DDBJ databases">
        <title>Genomic Encyclopedia of Archaeal and Bacterial Type Strains, Phase II (KMG-II): from individual species to whole genera.</title>
        <authorList>
            <person name="Goeker M."/>
        </authorList>
    </citation>
    <scope>NUCLEOTIDE SEQUENCE [LARGE SCALE GENOMIC DNA]</scope>
    <source>
        <strain evidence="7 8">DSM 29317</strain>
    </source>
</reference>